<reference evidence="7 8" key="1">
    <citation type="submission" date="2017-10" db="EMBL/GenBank/DDBJ databases">
        <title>Massilia psychrophilum sp. nov., a novel purple-pigmented bacterium isolated from Tianshan glacier, Xinjiang Municipality, China.</title>
        <authorList>
            <person name="Wang H."/>
        </authorList>
    </citation>
    <scope>NUCLEOTIDE SEQUENCE [LARGE SCALE GENOMIC DNA]</scope>
    <source>
        <strain evidence="7 8">JCM 30813</strain>
    </source>
</reference>
<dbReference type="GO" id="GO:0005524">
    <property type="term" value="F:ATP binding"/>
    <property type="evidence" value="ECO:0007669"/>
    <property type="project" value="UniProtKB-KW"/>
</dbReference>
<dbReference type="GO" id="GO:0016301">
    <property type="term" value="F:kinase activity"/>
    <property type="evidence" value="ECO:0007669"/>
    <property type="project" value="UniProtKB-KW"/>
</dbReference>
<keyword evidence="2" id="KW-0808">Transferase</keyword>
<evidence type="ECO:0000259" key="6">
    <source>
        <dbReference type="Pfam" id="PF00294"/>
    </source>
</evidence>
<sequence>MPFGVQVDQLDKLDQRPVVTVVFGEALVDDFVTEQMVGGAPFNVARNLAAFMAPQLMVTRIGSDQNGAVVRAEFERFAMLESGLQIDRMEETGRVLVERRLGGHRFVILPKQAYDFIDPHQALAALAGVTPAAIYFGTLAQRGQRSHDTLYRLLGAIGADGETGATRFLDLNLRDGQTDRGCVTESLQAADIVKVNEEELQALFSWFFQIDPATSLESEAGRAACRALLDMFSLEALIVTLGHRGSVYFGADGALIVNRDNPAPPFVIDTVGAGDAFCAIFLLGRARGWPLELTLARANEFAGAICAISGAVPDNIGFYDKWVTRWRAA</sequence>
<dbReference type="OrthoDB" id="9779730at2"/>
<comment type="similarity">
    <text evidence="1">Belongs to the carbohydrate kinase PfkB family.</text>
</comment>
<evidence type="ECO:0000256" key="5">
    <source>
        <dbReference type="ARBA" id="ARBA00022840"/>
    </source>
</evidence>
<proteinExistence type="inferred from homology"/>
<dbReference type="InterPro" id="IPR011611">
    <property type="entry name" value="PfkB_dom"/>
</dbReference>
<evidence type="ECO:0000256" key="3">
    <source>
        <dbReference type="ARBA" id="ARBA00022741"/>
    </source>
</evidence>
<feature type="domain" description="Carbohydrate kinase PfkB" evidence="6">
    <location>
        <begin position="34"/>
        <end position="311"/>
    </location>
</feature>
<gene>
    <name evidence="7" type="ORF">CR103_00260</name>
</gene>
<evidence type="ECO:0000256" key="4">
    <source>
        <dbReference type="ARBA" id="ARBA00022777"/>
    </source>
</evidence>
<evidence type="ECO:0000256" key="2">
    <source>
        <dbReference type="ARBA" id="ARBA00022679"/>
    </source>
</evidence>
<name>A0A2G8T642_9BURK</name>
<dbReference type="EMBL" id="PDOB01000001">
    <property type="protein sequence ID" value="PIL41530.1"/>
    <property type="molecule type" value="Genomic_DNA"/>
</dbReference>
<dbReference type="PANTHER" id="PTHR43085:SF1">
    <property type="entry name" value="PSEUDOURIDINE KINASE-RELATED"/>
    <property type="match status" value="1"/>
</dbReference>
<keyword evidence="3" id="KW-0547">Nucleotide-binding</keyword>
<dbReference type="RefSeq" id="WP_099914016.1">
    <property type="nucleotide sequence ID" value="NZ_BMHS01000001.1"/>
</dbReference>
<keyword evidence="5" id="KW-0067">ATP-binding</keyword>
<dbReference type="Proteomes" id="UP000228593">
    <property type="component" value="Unassembled WGS sequence"/>
</dbReference>
<dbReference type="SUPFAM" id="SSF53613">
    <property type="entry name" value="Ribokinase-like"/>
    <property type="match status" value="1"/>
</dbReference>
<dbReference type="InterPro" id="IPR029056">
    <property type="entry name" value="Ribokinase-like"/>
</dbReference>
<accession>A0A2G8T642</accession>
<keyword evidence="4 7" id="KW-0418">Kinase</keyword>
<evidence type="ECO:0000313" key="8">
    <source>
        <dbReference type="Proteomes" id="UP000228593"/>
    </source>
</evidence>
<dbReference type="PANTHER" id="PTHR43085">
    <property type="entry name" value="HEXOKINASE FAMILY MEMBER"/>
    <property type="match status" value="1"/>
</dbReference>
<dbReference type="InterPro" id="IPR050306">
    <property type="entry name" value="PfkB_Carbo_kinase"/>
</dbReference>
<evidence type="ECO:0000313" key="7">
    <source>
        <dbReference type="EMBL" id="PIL41530.1"/>
    </source>
</evidence>
<evidence type="ECO:0000256" key="1">
    <source>
        <dbReference type="ARBA" id="ARBA00010688"/>
    </source>
</evidence>
<keyword evidence="8" id="KW-1185">Reference proteome</keyword>
<dbReference type="AlphaFoldDB" id="A0A2G8T642"/>
<protein>
    <submittedName>
        <fullName evidence="7">Fructokinase</fullName>
    </submittedName>
</protein>
<dbReference type="Pfam" id="PF00294">
    <property type="entry name" value="PfkB"/>
    <property type="match status" value="1"/>
</dbReference>
<organism evidence="7 8">
    <name type="scientific">Massilia psychrophila</name>
    <dbReference type="NCBI Taxonomy" id="1603353"/>
    <lineage>
        <taxon>Bacteria</taxon>
        <taxon>Pseudomonadati</taxon>
        <taxon>Pseudomonadota</taxon>
        <taxon>Betaproteobacteria</taxon>
        <taxon>Burkholderiales</taxon>
        <taxon>Oxalobacteraceae</taxon>
        <taxon>Telluria group</taxon>
        <taxon>Massilia</taxon>
    </lineage>
</organism>
<dbReference type="Gene3D" id="3.40.1190.20">
    <property type="match status" value="1"/>
</dbReference>
<comment type="caution">
    <text evidence="7">The sequence shown here is derived from an EMBL/GenBank/DDBJ whole genome shotgun (WGS) entry which is preliminary data.</text>
</comment>